<feature type="compositionally biased region" description="Gly residues" evidence="6">
    <location>
        <begin position="23"/>
        <end position="35"/>
    </location>
</feature>
<dbReference type="RefSeq" id="WP_166930644.1">
    <property type="nucleotide sequence ID" value="NZ_BAAADD010000001.1"/>
</dbReference>
<dbReference type="GO" id="GO:0005840">
    <property type="term" value="C:ribosome"/>
    <property type="evidence" value="ECO:0007669"/>
    <property type="project" value="UniProtKB-KW"/>
</dbReference>
<dbReference type="NCBIfam" id="TIGR01071">
    <property type="entry name" value="rplO_bact"/>
    <property type="match status" value="1"/>
</dbReference>
<dbReference type="InterPro" id="IPR001196">
    <property type="entry name" value="Ribosomal_uL15_CS"/>
</dbReference>
<feature type="region of interest" description="Disordered" evidence="6">
    <location>
        <begin position="1"/>
        <end position="36"/>
    </location>
</feature>
<dbReference type="InterPro" id="IPR021131">
    <property type="entry name" value="Ribosomal_uL15/eL18"/>
</dbReference>
<dbReference type="PROSITE" id="PS00475">
    <property type="entry name" value="RIBOSOMAL_L15"/>
    <property type="match status" value="1"/>
</dbReference>
<dbReference type="PANTHER" id="PTHR12934:SF11">
    <property type="entry name" value="LARGE RIBOSOMAL SUBUNIT PROTEIN UL15M"/>
    <property type="match status" value="1"/>
</dbReference>
<dbReference type="InterPro" id="IPR030878">
    <property type="entry name" value="Ribosomal_uL15"/>
</dbReference>
<evidence type="ECO:0000313" key="9">
    <source>
        <dbReference type="Proteomes" id="UP001499951"/>
    </source>
</evidence>
<dbReference type="InterPro" id="IPR005749">
    <property type="entry name" value="Ribosomal_uL15_bac-type"/>
</dbReference>
<gene>
    <name evidence="4 8" type="primary">rplO</name>
    <name evidence="8" type="ORF">GCM10008942_02400</name>
</gene>
<evidence type="ECO:0000256" key="3">
    <source>
        <dbReference type="ARBA" id="ARBA00023274"/>
    </source>
</evidence>
<keyword evidence="3 4" id="KW-0687">Ribonucleoprotein</keyword>
<dbReference type="Proteomes" id="UP001499951">
    <property type="component" value="Unassembled WGS sequence"/>
</dbReference>
<feature type="domain" description="Large ribosomal subunit protein uL15/eL18" evidence="7">
    <location>
        <begin position="75"/>
        <end position="149"/>
    </location>
</feature>
<organism evidence="8 9">
    <name type="scientific">Rhizomicrobium electricum</name>
    <dbReference type="NCBI Taxonomy" id="480070"/>
    <lineage>
        <taxon>Bacteria</taxon>
        <taxon>Pseudomonadati</taxon>
        <taxon>Pseudomonadota</taxon>
        <taxon>Alphaproteobacteria</taxon>
        <taxon>Micropepsales</taxon>
        <taxon>Micropepsaceae</taxon>
        <taxon>Rhizomicrobium</taxon>
    </lineage>
</organism>
<evidence type="ECO:0000313" key="8">
    <source>
        <dbReference type="EMBL" id="GAA0557448.1"/>
    </source>
</evidence>
<dbReference type="HAMAP" id="MF_01341">
    <property type="entry name" value="Ribosomal_uL15"/>
    <property type="match status" value="1"/>
</dbReference>
<feature type="region of interest" description="Disordered" evidence="6">
    <location>
        <begin position="157"/>
        <end position="183"/>
    </location>
</feature>
<accession>A0ABN1E1Y3</accession>
<feature type="compositionally biased region" description="Basic residues" evidence="6">
    <location>
        <begin position="157"/>
        <end position="172"/>
    </location>
</feature>
<keyword evidence="2 4" id="KW-0689">Ribosomal protein</keyword>
<keyword evidence="4" id="KW-0699">rRNA-binding</keyword>
<comment type="subunit">
    <text evidence="4">Part of the 50S ribosomal subunit.</text>
</comment>
<name>A0ABN1E1Y3_9PROT</name>
<comment type="caution">
    <text evidence="8">The sequence shown here is derived from an EMBL/GenBank/DDBJ whole genome shotgun (WGS) entry which is preliminary data.</text>
</comment>
<comment type="similarity">
    <text evidence="1 4 5">Belongs to the universal ribosomal protein uL15 family.</text>
</comment>
<keyword evidence="4" id="KW-0694">RNA-binding</keyword>
<dbReference type="PANTHER" id="PTHR12934">
    <property type="entry name" value="50S RIBOSOMAL PROTEIN L15"/>
    <property type="match status" value="1"/>
</dbReference>
<evidence type="ECO:0000259" key="7">
    <source>
        <dbReference type="Pfam" id="PF00828"/>
    </source>
</evidence>
<dbReference type="InterPro" id="IPR036227">
    <property type="entry name" value="Ribosomal_uL15/eL18_sf"/>
</dbReference>
<dbReference type="EMBL" id="BAAADD010000001">
    <property type="protein sequence ID" value="GAA0557448.1"/>
    <property type="molecule type" value="Genomic_DNA"/>
</dbReference>
<dbReference type="Gene3D" id="3.100.10.10">
    <property type="match status" value="1"/>
</dbReference>
<evidence type="ECO:0000256" key="5">
    <source>
        <dbReference type="RuleBase" id="RU003888"/>
    </source>
</evidence>
<evidence type="ECO:0000256" key="1">
    <source>
        <dbReference type="ARBA" id="ARBA00007320"/>
    </source>
</evidence>
<reference evidence="8 9" key="1">
    <citation type="journal article" date="2019" name="Int. J. Syst. Evol. Microbiol.">
        <title>The Global Catalogue of Microorganisms (GCM) 10K type strain sequencing project: providing services to taxonomists for standard genome sequencing and annotation.</title>
        <authorList>
            <consortium name="The Broad Institute Genomics Platform"/>
            <consortium name="The Broad Institute Genome Sequencing Center for Infectious Disease"/>
            <person name="Wu L."/>
            <person name="Ma J."/>
        </authorList>
    </citation>
    <scope>NUCLEOTIDE SEQUENCE [LARGE SCALE GENOMIC DNA]</scope>
    <source>
        <strain evidence="8 9">JCM 15089</strain>
    </source>
</reference>
<comment type="function">
    <text evidence="4">Binds to the 23S rRNA.</text>
</comment>
<dbReference type="Pfam" id="PF00828">
    <property type="entry name" value="Ribosomal_L27A"/>
    <property type="match status" value="1"/>
</dbReference>
<proteinExistence type="inferred from homology"/>
<protein>
    <recommendedName>
        <fullName evidence="4">Large ribosomal subunit protein uL15</fullName>
    </recommendedName>
</protein>
<dbReference type="SUPFAM" id="SSF52080">
    <property type="entry name" value="Ribosomal proteins L15p and L18e"/>
    <property type="match status" value="1"/>
</dbReference>
<sequence length="183" mass="19372">MKLNEIANKAGARHKKTKVGRGSSSGLGKTCGRGVKGAKARTGNAVYGFEGGQMPLHMRMPKRGFRNIFGTDFAEVNLGRLQKAVDEKKLDVSGKIDVAALKAAGLVSKSRDGVRLLAKGEITAKLTLEVAGASKSAVEAVERAGGSVVVTYKKKVTTNKKGQPGKRQQRRIKAAEKRAAQNG</sequence>
<evidence type="ECO:0000256" key="6">
    <source>
        <dbReference type="SAM" id="MobiDB-lite"/>
    </source>
</evidence>
<feature type="compositionally biased region" description="Basic and acidic residues" evidence="6">
    <location>
        <begin position="173"/>
        <end position="183"/>
    </location>
</feature>
<keyword evidence="9" id="KW-1185">Reference proteome</keyword>
<evidence type="ECO:0000256" key="2">
    <source>
        <dbReference type="ARBA" id="ARBA00022980"/>
    </source>
</evidence>
<evidence type="ECO:0000256" key="4">
    <source>
        <dbReference type="HAMAP-Rule" id="MF_01341"/>
    </source>
</evidence>